<reference evidence="2" key="1">
    <citation type="journal article" date="2022" name="Mol. Ecol. Resour.">
        <title>The genomes of chicory, endive, great burdock and yacon provide insights into Asteraceae palaeo-polyploidization history and plant inulin production.</title>
        <authorList>
            <person name="Fan W."/>
            <person name="Wang S."/>
            <person name="Wang H."/>
            <person name="Wang A."/>
            <person name="Jiang F."/>
            <person name="Liu H."/>
            <person name="Zhao H."/>
            <person name="Xu D."/>
            <person name="Zhang Y."/>
        </authorList>
    </citation>
    <scope>NUCLEOTIDE SEQUENCE [LARGE SCALE GENOMIC DNA]</scope>
    <source>
        <strain evidence="2">cv. Punajuju</strain>
    </source>
</reference>
<keyword evidence="2" id="KW-1185">Reference proteome</keyword>
<evidence type="ECO:0000313" key="2">
    <source>
        <dbReference type="Proteomes" id="UP001055811"/>
    </source>
</evidence>
<gene>
    <name evidence="1" type="ORF">L2E82_47209</name>
</gene>
<dbReference type="Proteomes" id="UP001055811">
    <property type="component" value="Linkage Group LG09"/>
</dbReference>
<evidence type="ECO:0000313" key="1">
    <source>
        <dbReference type="EMBL" id="KAI3689256.1"/>
    </source>
</evidence>
<organism evidence="1 2">
    <name type="scientific">Cichorium intybus</name>
    <name type="common">Chicory</name>
    <dbReference type="NCBI Taxonomy" id="13427"/>
    <lineage>
        <taxon>Eukaryota</taxon>
        <taxon>Viridiplantae</taxon>
        <taxon>Streptophyta</taxon>
        <taxon>Embryophyta</taxon>
        <taxon>Tracheophyta</taxon>
        <taxon>Spermatophyta</taxon>
        <taxon>Magnoliopsida</taxon>
        <taxon>eudicotyledons</taxon>
        <taxon>Gunneridae</taxon>
        <taxon>Pentapetalae</taxon>
        <taxon>asterids</taxon>
        <taxon>campanulids</taxon>
        <taxon>Asterales</taxon>
        <taxon>Asteraceae</taxon>
        <taxon>Cichorioideae</taxon>
        <taxon>Cichorieae</taxon>
        <taxon>Cichoriinae</taxon>
        <taxon>Cichorium</taxon>
    </lineage>
</organism>
<name>A0ACB8YUX9_CICIN</name>
<sequence>MTKGVGGRVVGFPCGVGVSILAVHPVVSLPFHRRHPPLASLHHRLFWPSTAKPVVLPTINPFCVQLKLHRLCWCFFLPCLRSSSCFSLLLCSIILPTYLN</sequence>
<reference evidence="1 2" key="2">
    <citation type="journal article" date="2022" name="Mol. Ecol. Resour.">
        <title>The genomes of chicory, endive, great burdock and yacon provide insights into Asteraceae paleo-polyploidization history and plant inulin production.</title>
        <authorList>
            <person name="Fan W."/>
            <person name="Wang S."/>
            <person name="Wang H."/>
            <person name="Wang A."/>
            <person name="Jiang F."/>
            <person name="Liu H."/>
            <person name="Zhao H."/>
            <person name="Xu D."/>
            <person name="Zhang Y."/>
        </authorList>
    </citation>
    <scope>NUCLEOTIDE SEQUENCE [LARGE SCALE GENOMIC DNA]</scope>
    <source>
        <strain evidence="2">cv. Punajuju</strain>
        <tissue evidence="1">Leaves</tissue>
    </source>
</reference>
<protein>
    <submittedName>
        <fullName evidence="1">Uncharacterized protein</fullName>
    </submittedName>
</protein>
<dbReference type="EMBL" id="CM042017">
    <property type="protein sequence ID" value="KAI3689256.1"/>
    <property type="molecule type" value="Genomic_DNA"/>
</dbReference>
<comment type="caution">
    <text evidence="1">The sequence shown here is derived from an EMBL/GenBank/DDBJ whole genome shotgun (WGS) entry which is preliminary data.</text>
</comment>
<proteinExistence type="predicted"/>
<accession>A0ACB8YUX9</accession>